<sequence>MTFKILFFTVTVIFIIGGLVLALIYRLNEDKDNS</sequence>
<name>A0A381T6T7_9ZZZZ</name>
<gene>
    <name evidence="2" type="ORF">METZ01_LOCUS63241</name>
</gene>
<keyword evidence="1" id="KW-0472">Membrane</keyword>
<protein>
    <submittedName>
        <fullName evidence="2">Uncharacterized protein</fullName>
    </submittedName>
</protein>
<organism evidence="2">
    <name type="scientific">marine metagenome</name>
    <dbReference type="NCBI Taxonomy" id="408172"/>
    <lineage>
        <taxon>unclassified sequences</taxon>
        <taxon>metagenomes</taxon>
        <taxon>ecological metagenomes</taxon>
    </lineage>
</organism>
<proteinExistence type="predicted"/>
<accession>A0A381T6T7</accession>
<evidence type="ECO:0000256" key="1">
    <source>
        <dbReference type="SAM" id="Phobius"/>
    </source>
</evidence>
<feature type="transmembrane region" description="Helical" evidence="1">
    <location>
        <begin position="6"/>
        <end position="25"/>
    </location>
</feature>
<dbReference type="AlphaFoldDB" id="A0A381T6T7"/>
<dbReference type="EMBL" id="UINC01003925">
    <property type="protein sequence ID" value="SVA10387.1"/>
    <property type="molecule type" value="Genomic_DNA"/>
</dbReference>
<keyword evidence="1" id="KW-0812">Transmembrane</keyword>
<keyword evidence="1" id="KW-1133">Transmembrane helix</keyword>
<reference evidence="2" key="1">
    <citation type="submission" date="2018-05" db="EMBL/GenBank/DDBJ databases">
        <authorList>
            <person name="Lanie J.A."/>
            <person name="Ng W.-L."/>
            <person name="Kazmierczak K.M."/>
            <person name="Andrzejewski T.M."/>
            <person name="Davidsen T.M."/>
            <person name="Wayne K.J."/>
            <person name="Tettelin H."/>
            <person name="Glass J.I."/>
            <person name="Rusch D."/>
            <person name="Podicherti R."/>
            <person name="Tsui H.-C.T."/>
            <person name="Winkler M.E."/>
        </authorList>
    </citation>
    <scope>NUCLEOTIDE SEQUENCE</scope>
</reference>
<evidence type="ECO:0000313" key="2">
    <source>
        <dbReference type="EMBL" id="SVA10387.1"/>
    </source>
</evidence>